<feature type="active site" description="Nucleophile" evidence="4">
    <location>
        <position position="78"/>
    </location>
</feature>
<comment type="catalytic activity">
    <reaction evidence="4">
        <text>uridine(13) in tRNA = pseudouridine(13) in tRNA</text>
        <dbReference type="Rhea" id="RHEA:42540"/>
        <dbReference type="Rhea" id="RHEA-COMP:10105"/>
        <dbReference type="Rhea" id="RHEA-COMP:10106"/>
        <dbReference type="ChEBI" id="CHEBI:65314"/>
        <dbReference type="ChEBI" id="CHEBI:65315"/>
        <dbReference type="EC" id="5.4.99.27"/>
    </reaction>
</comment>
<evidence type="ECO:0000256" key="1">
    <source>
        <dbReference type="ARBA" id="ARBA00007953"/>
    </source>
</evidence>
<dbReference type="EMBL" id="LS483470">
    <property type="protein sequence ID" value="SQI37355.1"/>
    <property type="molecule type" value="Genomic_DNA"/>
</dbReference>
<dbReference type="GO" id="GO:0005829">
    <property type="term" value="C:cytosol"/>
    <property type="evidence" value="ECO:0007669"/>
    <property type="project" value="TreeGrafter"/>
</dbReference>
<sequence length="346" mass="38356">MLITPVWLYGQPASSGAIKACPEDFCVREDLGFSFDGDGEHVMVYLRKTGYNTQFVADSLAKFARISARAVSYAGLKDRQAVTEQWFCLQMPGKDTPDFSGFSLEGCEVLNVVRHRRKLRIGALKGNRFALVLRQINNRDDVEARLLQVQAHGVPNYFGEQRFGRNGNNLVMARKWANGEIEVRERSKRSFYLSAARSAVFNQAVSQRIEGGFHRQVLLGDAVGLTGSGSWFTVTQDELESAQQRLNDGDVYITAPLPGDGEPGSRDEALAFEQKVLTANGEAMALLARERVAPARRALLVVPQNMTWRWSDSETLHLNFDLPAGSFATSVVRELVRSPTDGLPDA</sequence>
<evidence type="ECO:0000256" key="4">
    <source>
        <dbReference type="HAMAP-Rule" id="MF_01082"/>
    </source>
</evidence>
<dbReference type="GO" id="GO:0031119">
    <property type="term" value="P:tRNA pseudouridine synthesis"/>
    <property type="evidence" value="ECO:0007669"/>
    <property type="project" value="UniProtKB-UniRule"/>
</dbReference>
<dbReference type="CDD" id="cd02575">
    <property type="entry name" value="PseudoU_synth_EcTruD"/>
    <property type="match status" value="1"/>
</dbReference>
<dbReference type="Gene3D" id="3.30.2350.20">
    <property type="entry name" value="TruD, catalytic domain"/>
    <property type="match status" value="1"/>
</dbReference>
<dbReference type="Gene3D" id="3.30.2340.10">
    <property type="entry name" value="TruD, insertion domain"/>
    <property type="match status" value="1"/>
</dbReference>
<dbReference type="KEGG" id="lri:NCTC12151_01113"/>
<keyword evidence="7" id="KW-1185">Reference proteome</keyword>
<dbReference type="EC" id="5.4.99.27" evidence="4"/>
<evidence type="ECO:0000313" key="6">
    <source>
        <dbReference type="EMBL" id="SQI37355.1"/>
    </source>
</evidence>
<dbReference type="InterPro" id="IPR043165">
    <property type="entry name" value="TruD_insert_sf"/>
</dbReference>
<dbReference type="RefSeq" id="WP_111739658.1">
    <property type="nucleotide sequence ID" value="NZ_LR698987.1"/>
</dbReference>
<gene>
    <name evidence="4 6" type="primary">truD</name>
    <name evidence="6" type="ORF">NCTC12151_01113</name>
</gene>
<dbReference type="NCBIfam" id="TIGR00094">
    <property type="entry name" value="tRNA_TruD_broad"/>
    <property type="match status" value="1"/>
</dbReference>
<evidence type="ECO:0000256" key="3">
    <source>
        <dbReference type="ARBA" id="ARBA00023235"/>
    </source>
</evidence>
<keyword evidence="2 4" id="KW-0819">tRNA processing</keyword>
<accession>A0A2X4XC38</accession>
<reference evidence="6 7" key="1">
    <citation type="submission" date="2018-06" db="EMBL/GenBank/DDBJ databases">
        <authorList>
            <consortium name="Pathogen Informatics"/>
            <person name="Doyle S."/>
        </authorList>
    </citation>
    <scope>NUCLEOTIDE SEQUENCE [LARGE SCALE GENOMIC DNA]</scope>
    <source>
        <strain evidence="6 7">NCTC12151</strain>
    </source>
</reference>
<dbReference type="InterPro" id="IPR042214">
    <property type="entry name" value="TruD_catalytic"/>
</dbReference>
<dbReference type="Proteomes" id="UP000249005">
    <property type="component" value="Chromosome 1"/>
</dbReference>
<dbReference type="AlphaFoldDB" id="A0A2X4XC38"/>
<dbReference type="InterPro" id="IPR011760">
    <property type="entry name" value="PsdUridine_synth_TruD_insert"/>
</dbReference>
<evidence type="ECO:0000256" key="2">
    <source>
        <dbReference type="ARBA" id="ARBA00022694"/>
    </source>
</evidence>
<evidence type="ECO:0000259" key="5">
    <source>
        <dbReference type="PROSITE" id="PS50984"/>
    </source>
</evidence>
<protein>
    <recommendedName>
        <fullName evidence="4">tRNA pseudouridine synthase D</fullName>
        <ecNumber evidence="4">5.4.99.27</ecNumber>
    </recommendedName>
    <alternativeName>
        <fullName evidence="4">tRNA pseudouridine(13) synthase</fullName>
    </alternativeName>
    <alternativeName>
        <fullName evidence="4">tRNA pseudouridylate synthase D</fullName>
    </alternativeName>
    <alternativeName>
        <fullName evidence="4">tRNA-uridine isomerase D</fullName>
    </alternativeName>
</protein>
<dbReference type="HAMAP" id="MF_01082">
    <property type="entry name" value="TruD"/>
    <property type="match status" value="1"/>
</dbReference>
<evidence type="ECO:0000313" key="7">
    <source>
        <dbReference type="Proteomes" id="UP000249005"/>
    </source>
</evidence>
<name>A0A2X4XC38_9GAMM</name>
<proteinExistence type="inferred from homology"/>
<dbReference type="InterPro" id="IPR020119">
    <property type="entry name" value="PsdUridine_synth_TruD_CS"/>
</dbReference>
<dbReference type="NCBIfam" id="NF002155">
    <property type="entry name" value="PRK00984.1-4"/>
    <property type="match status" value="1"/>
</dbReference>
<feature type="binding site" evidence="4">
    <location>
        <position position="127"/>
    </location>
    <ligand>
        <name>substrate</name>
    </ligand>
</feature>
<keyword evidence="3 4" id="KW-0413">Isomerase</keyword>
<dbReference type="SUPFAM" id="SSF55120">
    <property type="entry name" value="Pseudouridine synthase"/>
    <property type="match status" value="1"/>
</dbReference>
<dbReference type="PANTHER" id="PTHR47811:SF1">
    <property type="entry name" value="TRNA PSEUDOURIDINE SYNTHASE D"/>
    <property type="match status" value="1"/>
</dbReference>
<organism evidence="6 7">
    <name type="scientific">Leminorella richardii</name>
    <dbReference type="NCBI Taxonomy" id="158841"/>
    <lineage>
        <taxon>Bacteria</taxon>
        <taxon>Pseudomonadati</taxon>
        <taxon>Pseudomonadota</taxon>
        <taxon>Gammaproteobacteria</taxon>
        <taxon>Enterobacterales</taxon>
        <taxon>Budviciaceae</taxon>
        <taxon>Leminorella</taxon>
    </lineage>
</organism>
<comment type="function">
    <text evidence="4">Responsible for synthesis of pseudouridine from uracil-13 in transfer RNAs.</text>
</comment>
<dbReference type="GO" id="GO:0003723">
    <property type="term" value="F:RNA binding"/>
    <property type="evidence" value="ECO:0007669"/>
    <property type="project" value="InterPro"/>
</dbReference>
<dbReference type="PROSITE" id="PS50984">
    <property type="entry name" value="TRUD"/>
    <property type="match status" value="1"/>
</dbReference>
<dbReference type="InterPro" id="IPR001656">
    <property type="entry name" value="PsdUridine_synth_TruD"/>
</dbReference>
<dbReference type="Pfam" id="PF01142">
    <property type="entry name" value="TruD"/>
    <property type="match status" value="2"/>
</dbReference>
<feature type="domain" description="TRUD" evidence="5">
    <location>
        <begin position="153"/>
        <end position="301"/>
    </location>
</feature>
<comment type="similarity">
    <text evidence="1 4">Belongs to the pseudouridine synthase TruD family.</text>
</comment>
<dbReference type="InterPro" id="IPR020103">
    <property type="entry name" value="PsdUridine_synth_cat_dom_sf"/>
</dbReference>
<dbReference type="PANTHER" id="PTHR47811">
    <property type="entry name" value="TRNA PSEUDOURIDINE SYNTHASE D"/>
    <property type="match status" value="1"/>
</dbReference>
<feature type="binding site" evidence="4">
    <location>
        <position position="25"/>
    </location>
    <ligand>
        <name>substrate</name>
    </ligand>
</feature>
<feature type="binding site" evidence="4">
    <location>
        <position position="327"/>
    </location>
    <ligand>
        <name>substrate</name>
    </ligand>
</feature>
<dbReference type="PROSITE" id="PS01268">
    <property type="entry name" value="UPF0024"/>
    <property type="match status" value="1"/>
</dbReference>
<dbReference type="FunFam" id="3.30.2350.20:FF:000001">
    <property type="entry name" value="tRNA pseudouridine synthase D"/>
    <property type="match status" value="1"/>
</dbReference>
<dbReference type="InterPro" id="IPR050170">
    <property type="entry name" value="TruD_pseudoU_synthase"/>
</dbReference>
<dbReference type="OrthoDB" id="1550679at2"/>
<dbReference type="GO" id="GO:0160150">
    <property type="term" value="F:tRNA pseudouridine(13) synthase activity"/>
    <property type="evidence" value="ECO:0007669"/>
    <property type="project" value="UniProtKB-EC"/>
</dbReference>